<gene>
    <name evidence="8" type="ORF">BFN67_05240</name>
</gene>
<dbReference type="PIRSF" id="PIRSF038994">
    <property type="entry name" value="NagA"/>
    <property type="match status" value="1"/>
</dbReference>
<evidence type="ECO:0000256" key="1">
    <source>
        <dbReference type="ARBA" id="ARBA00010716"/>
    </source>
</evidence>
<evidence type="ECO:0000259" key="7">
    <source>
        <dbReference type="Pfam" id="PF01979"/>
    </source>
</evidence>
<dbReference type="PANTHER" id="PTHR11113:SF14">
    <property type="entry name" value="N-ACETYLGLUCOSAMINE-6-PHOSPHATE DEACETYLASE"/>
    <property type="match status" value="1"/>
</dbReference>
<dbReference type="GO" id="GO:0008448">
    <property type="term" value="F:N-acetylglucosamine-6-phosphate deacetylase activity"/>
    <property type="evidence" value="ECO:0007669"/>
    <property type="project" value="InterPro"/>
</dbReference>
<keyword evidence="3 4" id="KW-0378">Hydrolase</keyword>
<comment type="cofactor">
    <cofactor evidence="6">
        <name>a divalent metal cation</name>
        <dbReference type="ChEBI" id="CHEBI:60240"/>
    </cofactor>
    <text evidence="6">Binds 1 divalent metal cation per subunit.</text>
</comment>
<dbReference type="GO" id="GO:0006046">
    <property type="term" value="P:N-acetylglucosamine catabolic process"/>
    <property type="evidence" value="ECO:0007669"/>
    <property type="project" value="TreeGrafter"/>
</dbReference>
<dbReference type="Pfam" id="PF01979">
    <property type="entry name" value="Amidohydro_1"/>
    <property type="match status" value="1"/>
</dbReference>
<dbReference type="Gene3D" id="3.20.20.140">
    <property type="entry name" value="Metal-dependent hydrolases"/>
    <property type="match status" value="1"/>
</dbReference>
<dbReference type="InterPro" id="IPR003764">
    <property type="entry name" value="GlcNAc_6-P_deAcase"/>
</dbReference>
<dbReference type="PANTHER" id="PTHR11113">
    <property type="entry name" value="N-ACETYLGLUCOSAMINE-6-PHOSPHATE DEACETYLASE"/>
    <property type="match status" value="1"/>
</dbReference>
<dbReference type="OrthoDB" id="9776488at2"/>
<keyword evidence="2 6" id="KW-0479">Metal-binding</keyword>
<comment type="similarity">
    <text evidence="1 4">Belongs to the metallo-dependent hydrolases superfamily. NagA family.</text>
</comment>
<evidence type="ECO:0000313" key="9">
    <source>
        <dbReference type="Proteomes" id="UP000191905"/>
    </source>
</evidence>
<evidence type="ECO:0000313" key="8">
    <source>
        <dbReference type="EMBL" id="OQM74255.1"/>
    </source>
</evidence>
<evidence type="ECO:0000256" key="4">
    <source>
        <dbReference type="PIRNR" id="PIRNR038994"/>
    </source>
</evidence>
<protein>
    <submittedName>
        <fullName evidence="8">N-acetylglucosamine-6-phosphate deacetylase</fullName>
    </submittedName>
</protein>
<feature type="binding site" evidence="6">
    <location>
        <position position="83"/>
    </location>
    <ligand>
        <name>Zn(2+)</name>
        <dbReference type="ChEBI" id="CHEBI:29105"/>
    </ligand>
</feature>
<comment type="caution">
    <text evidence="8">The sequence shown here is derived from an EMBL/GenBank/DDBJ whole genome shotgun (WGS) entry which is preliminary data.</text>
</comment>
<feature type="binding site" evidence="6">
    <location>
        <position position="151"/>
    </location>
    <ligand>
        <name>Zn(2+)</name>
        <dbReference type="ChEBI" id="CHEBI:29105"/>
    </ligand>
</feature>
<dbReference type="InterPro" id="IPR006680">
    <property type="entry name" value="Amidohydro-rel"/>
</dbReference>
<sequence>MLTPGLIDLQVNGFAGVDFNSGALSAADIDRALEAMLACGVTACLPTLITATPAELAARLTALDEAIAASRLGPLMCPGYHLEGPFLNPAAGYAGCHPPAAMTAADPSLVDHLLTLSGRPVLLTTVAPEVEGGIDFIKEMRRRNMLVAIGHSACTFESAAAAADAGATLSTHLGNGLPQTLPKLDNALFAQLAEERLVATFIADGIHVPPNALKAMIRAKGHQASVLVTDAVSAACAPTGVYPFAGMQVERLDDGSVRIPGAVGLAGSSLRLDDAVRNIVKWNIATFGQAVEMASTRVADLLAPVLQGHGIALAVAEVEWSAQMTVERVRVGDEERKYRSAMTMEENHNDRP</sequence>
<feature type="domain" description="Amidohydrolase-related" evidence="7">
    <location>
        <begin position="1"/>
        <end position="215"/>
    </location>
</feature>
<accession>A0A1V8RM20</accession>
<keyword evidence="9" id="KW-1185">Reference proteome</keyword>
<evidence type="ECO:0000256" key="5">
    <source>
        <dbReference type="PIRSR" id="PIRSR038994-1"/>
    </source>
</evidence>
<dbReference type="InterPro" id="IPR032466">
    <property type="entry name" value="Metal_Hydrolase"/>
</dbReference>
<dbReference type="EMBL" id="MDET01000034">
    <property type="protein sequence ID" value="OQM74255.1"/>
    <property type="molecule type" value="Genomic_DNA"/>
</dbReference>
<dbReference type="GO" id="GO:0046872">
    <property type="term" value="F:metal ion binding"/>
    <property type="evidence" value="ECO:0007669"/>
    <property type="project" value="UniProtKB-KW"/>
</dbReference>
<keyword evidence="4" id="KW-0119">Carbohydrate metabolism</keyword>
<dbReference type="SUPFAM" id="SSF51556">
    <property type="entry name" value="Metallo-dependent hydrolases"/>
    <property type="match status" value="1"/>
</dbReference>
<evidence type="ECO:0000256" key="6">
    <source>
        <dbReference type="PIRSR" id="PIRSR038994-3"/>
    </source>
</evidence>
<feature type="binding site" evidence="6">
    <location>
        <position position="172"/>
    </location>
    <ligand>
        <name>Zn(2+)</name>
        <dbReference type="ChEBI" id="CHEBI:29105"/>
    </ligand>
</feature>
<reference evidence="8 9" key="1">
    <citation type="journal article" date="2016" name="Int. J. Syst. Evol. Microbiol.">
        <title>Pseudaminobacter manganicus sp. nov., isolated from sludge of a manganese mine.</title>
        <authorList>
            <person name="Li J."/>
            <person name="Huang J."/>
            <person name="Liao S."/>
            <person name="Wang G."/>
        </authorList>
    </citation>
    <scope>NUCLEOTIDE SEQUENCE [LARGE SCALE GENOMIC DNA]</scope>
    <source>
        <strain evidence="8 9">JH-7</strain>
    </source>
</reference>
<dbReference type="Proteomes" id="UP000191905">
    <property type="component" value="Unassembled WGS sequence"/>
</dbReference>
<feature type="active site" description="Proton donor/acceptor" evidence="5">
    <location>
        <position position="230"/>
    </location>
</feature>
<dbReference type="STRING" id="1873176.BFN67_05240"/>
<name>A0A1V8RM20_9HYPH</name>
<evidence type="ECO:0000256" key="2">
    <source>
        <dbReference type="ARBA" id="ARBA00022723"/>
    </source>
</evidence>
<proteinExistence type="inferred from homology"/>
<organism evidence="8 9">
    <name type="scientific">Manganibacter manganicus</name>
    <dbReference type="NCBI Taxonomy" id="1873176"/>
    <lineage>
        <taxon>Bacteria</taxon>
        <taxon>Pseudomonadati</taxon>
        <taxon>Pseudomonadota</taxon>
        <taxon>Alphaproteobacteria</taxon>
        <taxon>Hyphomicrobiales</taxon>
        <taxon>Phyllobacteriaceae</taxon>
        <taxon>Manganibacter</taxon>
    </lineage>
</organism>
<dbReference type="AlphaFoldDB" id="A0A1V8RM20"/>
<dbReference type="RefSeq" id="WP_080920871.1">
    <property type="nucleotide sequence ID" value="NZ_MDET01000034.1"/>
</dbReference>
<evidence type="ECO:0000256" key="3">
    <source>
        <dbReference type="ARBA" id="ARBA00022801"/>
    </source>
</evidence>